<proteinExistence type="predicted"/>
<evidence type="ECO:0000313" key="5">
    <source>
        <dbReference type="Proteomes" id="UP000054851"/>
    </source>
</evidence>
<dbReference type="AlphaFoldDB" id="A0A158DPQ7"/>
<dbReference type="NCBIfam" id="TIGR04444">
    <property type="entry name" value="chori_FkbO_Hyg5"/>
    <property type="match status" value="1"/>
</dbReference>
<keyword evidence="5" id="KW-1185">Reference proteome</keyword>
<feature type="domain" description="Chorismatase FkbO/Hyg5-like N-terminal" evidence="3">
    <location>
        <begin position="72"/>
        <end position="193"/>
    </location>
</feature>
<dbReference type="Pfam" id="PF21168">
    <property type="entry name" value="FkbO_Hyg5-like_N"/>
    <property type="match status" value="1"/>
</dbReference>
<dbReference type="InterPro" id="IPR049368">
    <property type="entry name" value="FkbO_Hyg5-like_N"/>
</dbReference>
<dbReference type="STRING" id="1777140.AWB79_07351"/>
<feature type="binding site" evidence="2">
    <location>
        <position position="153"/>
    </location>
    <ligand>
        <name>substrate</name>
    </ligand>
</feature>
<dbReference type="InterPro" id="IPR035959">
    <property type="entry name" value="RutC-like_sf"/>
</dbReference>
<feature type="binding site" evidence="2">
    <location>
        <position position="226"/>
    </location>
    <ligand>
        <name>substrate</name>
    </ligand>
</feature>
<evidence type="ECO:0000256" key="1">
    <source>
        <dbReference type="PIRSR" id="PIRSR631038-1"/>
    </source>
</evidence>
<feature type="binding site" evidence="2">
    <location>
        <position position="160"/>
    </location>
    <ligand>
        <name>substrate</name>
    </ligand>
</feature>
<dbReference type="SUPFAM" id="SSF55298">
    <property type="entry name" value="YjgF-like"/>
    <property type="match status" value="1"/>
</dbReference>
<dbReference type="RefSeq" id="WP_232471133.1">
    <property type="nucleotide sequence ID" value="NZ_FCOA02000053.1"/>
</dbReference>
<feature type="binding site" evidence="2">
    <location>
        <position position="213"/>
    </location>
    <ligand>
        <name>substrate</name>
    </ligand>
</feature>
<dbReference type="Proteomes" id="UP000054851">
    <property type="component" value="Unassembled WGS sequence"/>
</dbReference>
<gene>
    <name evidence="4" type="ORF">AWB79_07351</name>
</gene>
<protein>
    <submittedName>
        <fullName evidence="4">Endoribonuclease L-PSP</fullName>
    </submittedName>
</protein>
<dbReference type="InterPro" id="IPR031038">
    <property type="entry name" value="Chori_FkbO_Hyg5"/>
</dbReference>
<name>A0A158DPQ7_9BURK</name>
<comment type="caution">
    <text evidence="4">The sequence shown here is derived from an EMBL/GenBank/DDBJ whole genome shotgun (WGS) entry which is preliminary data.</text>
</comment>
<feature type="active site" description="Proton acceptor" evidence="1">
    <location>
        <position position="332"/>
    </location>
</feature>
<evidence type="ECO:0000259" key="3">
    <source>
        <dbReference type="Pfam" id="PF21168"/>
    </source>
</evidence>
<sequence length="350" mass="38332">MTSACFNVVAERASADDLIASRFTGPDEACSNRNAALARIVFGATSGRPRIEGGVPVLRLKMGDEAREDFAEVWWSVGTVTSGSAGDLVFSHDDEFLFCAGFIPLSERYTEAARKVYADAFALIAEQGFPKIFRMWNFIPRINGENGEGLEVYRDFCRGRALAFEQDYAADAGMPAATGIGTWGEGVGFYFLACRESTVRHIENSRQTPAYKYPRRYGPRPPSFARATLMRDTLFVSGTASILGHATMHAGDLARQWDVTIGNIAHLIGAENLAAHGATGGYTLHDLDQIKVYYRHAADRLAVESLARAVFHPHACIRYLKVDICRADLLVEIEGVASRRDAGLRPTPTA</sequence>
<evidence type="ECO:0000313" key="4">
    <source>
        <dbReference type="EMBL" id="SAK96584.1"/>
    </source>
</evidence>
<organism evidence="4 5">
    <name type="scientific">Caballeronia hypogeia</name>
    <dbReference type="NCBI Taxonomy" id="1777140"/>
    <lineage>
        <taxon>Bacteria</taxon>
        <taxon>Pseudomonadati</taxon>
        <taxon>Pseudomonadota</taxon>
        <taxon>Betaproteobacteria</taxon>
        <taxon>Burkholderiales</taxon>
        <taxon>Burkholderiaceae</taxon>
        <taxon>Caballeronia</taxon>
    </lineage>
</organism>
<dbReference type="Gene3D" id="3.30.1330.40">
    <property type="entry name" value="RutC-like"/>
    <property type="match status" value="1"/>
</dbReference>
<reference evidence="4" key="1">
    <citation type="submission" date="2016-01" db="EMBL/GenBank/DDBJ databases">
        <authorList>
            <person name="Peeters C."/>
        </authorList>
    </citation>
    <scope>NUCLEOTIDE SEQUENCE</scope>
    <source>
        <strain evidence="4">LMG 29322</strain>
    </source>
</reference>
<evidence type="ECO:0000256" key="2">
    <source>
        <dbReference type="PIRSR" id="PIRSR631038-2"/>
    </source>
</evidence>
<dbReference type="EMBL" id="FCOA02000053">
    <property type="protein sequence ID" value="SAK96584.1"/>
    <property type="molecule type" value="Genomic_DNA"/>
</dbReference>
<accession>A0A158DPQ7</accession>